<dbReference type="Gene3D" id="1.10.580.10">
    <property type="entry name" value="Citrate Synthase, domain 1"/>
    <property type="match status" value="1"/>
</dbReference>
<dbReference type="Gene3D" id="1.10.230.10">
    <property type="entry name" value="Cytochrome P450-Terp, domain 2"/>
    <property type="match status" value="1"/>
</dbReference>
<keyword evidence="2 3" id="KW-0808">Transferase</keyword>
<dbReference type="InterPro" id="IPR036969">
    <property type="entry name" value="Citrate_synthase_sf"/>
</dbReference>
<comment type="similarity">
    <text evidence="1 3">Belongs to the citrate synthase family.</text>
</comment>
<evidence type="ECO:0000256" key="3">
    <source>
        <dbReference type="RuleBase" id="RU000441"/>
    </source>
</evidence>
<dbReference type="EMBL" id="KV878215">
    <property type="protein sequence ID" value="OJJ31700.1"/>
    <property type="molecule type" value="Genomic_DNA"/>
</dbReference>
<dbReference type="OrthoDB" id="435022at2759"/>
<dbReference type="InterPro" id="IPR016143">
    <property type="entry name" value="Citrate_synth-like_sm_a-sub"/>
</dbReference>
<sequence>MIEHQVPGKQEGTLTVRDDRTGHSYTIPIIHNAVPALGFRQIVKDRKNKTPRQQFEEGLRVIDPGYRNTAVKMSGITYINGEQGVILYRGHPLGSLVGKSYEEITHLLVWGSLPTESQRLSFQRKLAEAMVLPDVVRQAVTNLPRDVPATVLMGAALTAYLSVHPEYIPAYVGKNLYNGKMDKVDEQLTRTLGISAVTISIVFCHKHGREFRPADLNRSYIENLLHMGGFTEGNPNVSPEKAADIFTRLWALYADHEMTNSTSAYLHTASALTDPISSLIACLQSAYGLLHGGAIDAAYTGMREIGGPENVPHLINKVVNKEARLSGYGHRIYKLQDPRAGYIKEMLDELTHDTDIRQMDPVLAIAMEIDRMAGQHEYFTKRNLQANADLYGSFVYTALGVPSDFCVALAMLSRVPGVLAHWREAMSRPPELWRPLQIYTGPTSVTV</sequence>
<dbReference type="AlphaFoldDB" id="A0A1L9R788"/>
<evidence type="ECO:0000313" key="4">
    <source>
        <dbReference type="EMBL" id="OJJ30781.1"/>
    </source>
</evidence>
<evidence type="ECO:0000256" key="1">
    <source>
        <dbReference type="ARBA" id="ARBA00010566"/>
    </source>
</evidence>
<dbReference type="EMBL" id="KV878216">
    <property type="protein sequence ID" value="OJJ30781.1"/>
    <property type="molecule type" value="Genomic_DNA"/>
</dbReference>
<dbReference type="GO" id="GO:0005759">
    <property type="term" value="C:mitochondrial matrix"/>
    <property type="evidence" value="ECO:0007669"/>
    <property type="project" value="TreeGrafter"/>
</dbReference>
<name>A0A1L9R788_ASPWE</name>
<keyword evidence="6" id="KW-1185">Reference proteome</keyword>
<dbReference type="PANTHER" id="PTHR11739:SF4">
    <property type="entry name" value="CITRATE SYNTHASE, PEROXISOMAL"/>
    <property type="match status" value="1"/>
</dbReference>
<dbReference type="PANTHER" id="PTHR11739">
    <property type="entry name" value="CITRATE SYNTHASE"/>
    <property type="match status" value="1"/>
</dbReference>
<dbReference type="GO" id="GO:0046912">
    <property type="term" value="F:acyltransferase activity, acyl groups converted into alkyl on transfer"/>
    <property type="evidence" value="ECO:0007669"/>
    <property type="project" value="InterPro"/>
</dbReference>
<dbReference type="GO" id="GO:0005975">
    <property type="term" value="P:carbohydrate metabolic process"/>
    <property type="evidence" value="ECO:0007669"/>
    <property type="project" value="TreeGrafter"/>
</dbReference>
<dbReference type="RefSeq" id="XP_040685377.1">
    <property type="nucleotide sequence ID" value="XM_040828790.1"/>
</dbReference>
<dbReference type="GO" id="GO:0006099">
    <property type="term" value="P:tricarboxylic acid cycle"/>
    <property type="evidence" value="ECO:0007669"/>
    <property type="project" value="TreeGrafter"/>
</dbReference>
<accession>A0A1L9R788</accession>
<reference evidence="6" key="2">
    <citation type="journal article" date="2017" name="Genome Biol.">
        <title>Comparative genomics reveals high biological diversity and specific adaptations in the industrially and medically important fungal genus Aspergillus.</title>
        <authorList>
            <person name="de Vries R.P."/>
            <person name="Riley R."/>
            <person name="Wiebenga A."/>
            <person name="Aguilar-Osorio G."/>
            <person name="Amillis S."/>
            <person name="Uchima C.A."/>
            <person name="Anderluh G."/>
            <person name="Asadollahi M."/>
            <person name="Askin M."/>
            <person name="Barry K."/>
            <person name="Battaglia E."/>
            <person name="Bayram O."/>
            <person name="Benocci T."/>
            <person name="Braus-Stromeyer S.A."/>
            <person name="Caldana C."/>
            <person name="Canovas D."/>
            <person name="Cerqueira G.C."/>
            <person name="Chen F."/>
            <person name="Chen W."/>
            <person name="Choi C."/>
            <person name="Clum A."/>
            <person name="Dos Santos R.A."/>
            <person name="Damasio A.R."/>
            <person name="Diallinas G."/>
            <person name="Emri T."/>
            <person name="Fekete E."/>
            <person name="Flipphi M."/>
            <person name="Freyberg S."/>
            <person name="Gallo A."/>
            <person name="Gournas C."/>
            <person name="Habgood R."/>
            <person name="Hainaut M."/>
            <person name="Harispe M.L."/>
            <person name="Henrissat B."/>
            <person name="Hilden K.S."/>
            <person name="Hope R."/>
            <person name="Hossain A."/>
            <person name="Karabika E."/>
            <person name="Karaffa L."/>
            <person name="Karanyi Z."/>
            <person name="Krasevec N."/>
            <person name="Kuo A."/>
            <person name="Kusch H."/>
            <person name="LaButti K."/>
            <person name="Lagendijk E.L."/>
            <person name="Lapidus A."/>
            <person name="Levasseur A."/>
            <person name="Lindquist E."/>
            <person name="Lipzen A."/>
            <person name="Logrieco A.F."/>
            <person name="MacCabe A."/>
            <person name="Maekelae M.R."/>
            <person name="Malavazi I."/>
            <person name="Melin P."/>
            <person name="Meyer V."/>
            <person name="Mielnichuk N."/>
            <person name="Miskei M."/>
            <person name="Molnar A.P."/>
            <person name="Mule G."/>
            <person name="Ngan C.Y."/>
            <person name="Orejas M."/>
            <person name="Orosz E."/>
            <person name="Ouedraogo J.P."/>
            <person name="Overkamp K.M."/>
            <person name="Park H.-S."/>
            <person name="Perrone G."/>
            <person name="Piumi F."/>
            <person name="Punt P.J."/>
            <person name="Ram A.F."/>
            <person name="Ramon A."/>
            <person name="Rauscher S."/>
            <person name="Record E."/>
            <person name="Riano-Pachon D.M."/>
            <person name="Robert V."/>
            <person name="Roehrig J."/>
            <person name="Ruller R."/>
            <person name="Salamov A."/>
            <person name="Salih N.S."/>
            <person name="Samson R.A."/>
            <person name="Sandor E."/>
            <person name="Sanguinetti M."/>
            <person name="Schuetze T."/>
            <person name="Sepcic K."/>
            <person name="Shelest E."/>
            <person name="Sherlock G."/>
            <person name="Sophianopoulou V."/>
            <person name="Squina F.M."/>
            <person name="Sun H."/>
            <person name="Susca A."/>
            <person name="Todd R.B."/>
            <person name="Tsang A."/>
            <person name="Unkles S.E."/>
            <person name="van de Wiele N."/>
            <person name="van Rossen-Uffink D."/>
            <person name="Oliveira J.V."/>
            <person name="Vesth T.C."/>
            <person name="Visser J."/>
            <person name="Yu J.-H."/>
            <person name="Zhou M."/>
            <person name="Andersen M.R."/>
            <person name="Archer D.B."/>
            <person name="Baker S.E."/>
            <person name="Benoit I."/>
            <person name="Brakhage A.A."/>
            <person name="Braus G.H."/>
            <person name="Fischer R."/>
            <person name="Frisvad J.C."/>
            <person name="Goldman G.H."/>
            <person name="Houbraken J."/>
            <person name="Oakley B."/>
            <person name="Pocsi I."/>
            <person name="Scazzocchio C."/>
            <person name="Seiboth B."/>
            <person name="vanKuyk P.A."/>
            <person name="Wortman J."/>
            <person name="Dyer P.S."/>
            <person name="Grigoriev I.V."/>
        </authorList>
    </citation>
    <scope>NUCLEOTIDE SEQUENCE [LARGE SCALE GENOMIC DNA]</scope>
    <source>
        <strain evidence="6">DTO 134E9</strain>
    </source>
</reference>
<dbReference type="GeneID" id="63744638"/>
<dbReference type="VEuPathDB" id="FungiDB:ASPWEDRAFT_118071"/>
<dbReference type="PRINTS" id="PR00143">
    <property type="entry name" value="CITRTSNTHASE"/>
</dbReference>
<evidence type="ECO:0000256" key="2">
    <source>
        <dbReference type="ARBA" id="ARBA00022679"/>
    </source>
</evidence>
<proteinExistence type="inferred from homology"/>
<evidence type="ECO:0000313" key="5">
    <source>
        <dbReference type="EMBL" id="OJJ31700.1"/>
    </source>
</evidence>
<dbReference type="InterPro" id="IPR019810">
    <property type="entry name" value="Citrate_synthase_AS"/>
</dbReference>
<dbReference type="InterPro" id="IPR016142">
    <property type="entry name" value="Citrate_synth-like_lrg_a-sub"/>
</dbReference>
<dbReference type="SUPFAM" id="SSF48256">
    <property type="entry name" value="Citrate synthase"/>
    <property type="match status" value="1"/>
</dbReference>
<dbReference type="STRING" id="1073089.A0A1L9R788"/>
<organism evidence="4 6">
    <name type="scientific">Aspergillus wentii DTO 134E9</name>
    <dbReference type="NCBI Taxonomy" id="1073089"/>
    <lineage>
        <taxon>Eukaryota</taxon>
        <taxon>Fungi</taxon>
        <taxon>Dikarya</taxon>
        <taxon>Ascomycota</taxon>
        <taxon>Pezizomycotina</taxon>
        <taxon>Eurotiomycetes</taxon>
        <taxon>Eurotiomycetidae</taxon>
        <taxon>Eurotiales</taxon>
        <taxon>Aspergillaceae</taxon>
        <taxon>Aspergillus</taxon>
        <taxon>Aspergillus subgen. Cremei</taxon>
    </lineage>
</organism>
<evidence type="ECO:0000313" key="6">
    <source>
        <dbReference type="Proteomes" id="UP000184383"/>
    </source>
</evidence>
<dbReference type="PROSITE" id="PS00480">
    <property type="entry name" value="CITRATE_SYNTHASE"/>
    <property type="match status" value="1"/>
</dbReference>
<dbReference type="Proteomes" id="UP000184383">
    <property type="component" value="Unassembled WGS sequence"/>
</dbReference>
<gene>
    <name evidence="5" type="ORF">ASPWEDRAFT_118071</name>
    <name evidence="4" type="ORF">ASPWEDRAFT_54166</name>
</gene>
<protein>
    <recommendedName>
        <fullName evidence="3">Citrate synthase</fullName>
    </recommendedName>
</protein>
<dbReference type="Pfam" id="PF00285">
    <property type="entry name" value="Citrate_synt"/>
    <property type="match status" value="1"/>
</dbReference>
<dbReference type="InterPro" id="IPR002020">
    <property type="entry name" value="Citrate_synthase"/>
</dbReference>
<reference evidence="4" key="1">
    <citation type="submission" date="2015-09" db="EMBL/GenBank/DDBJ databases">
        <title>Genomic diversity in the industrially and medically important fungal genus Aspergillus.</title>
        <authorList>
            <consortium name="DOE Joint Genome Institute"/>
            <person name="Riley R."/>
            <person name="Labutti K."/>
            <person name="Clum A."/>
            <person name="Sun H."/>
            <person name="Wiebenga A."/>
            <person name="De Vries R.P."/>
            <person name="Grigoriev I.V."/>
        </authorList>
    </citation>
    <scope>NUCLEOTIDE SEQUENCE [LARGE SCALE GENOMIC DNA]</scope>
    <source>
        <strain evidence="4">DTO 134E9</strain>
    </source>
</reference>
<dbReference type="VEuPathDB" id="FungiDB:ASPWEDRAFT_54166"/>